<dbReference type="Gene3D" id="1.20.5.170">
    <property type="match status" value="1"/>
</dbReference>
<feature type="coiled-coil region" evidence="1">
    <location>
        <begin position="629"/>
        <end position="663"/>
    </location>
</feature>
<dbReference type="GO" id="GO:0035082">
    <property type="term" value="P:axoneme assembly"/>
    <property type="evidence" value="ECO:0007669"/>
    <property type="project" value="InterPro"/>
</dbReference>
<gene>
    <name evidence="3" type="ORF">PVAND_004577</name>
</gene>
<feature type="region of interest" description="Disordered" evidence="2">
    <location>
        <begin position="1"/>
        <end position="29"/>
    </location>
</feature>
<feature type="coiled-coil region" evidence="1">
    <location>
        <begin position="207"/>
        <end position="297"/>
    </location>
</feature>
<dbReference type="PANTHER" id="PTHR16275:SF8">
    <property type="entry name" value="COILED-COIL DOMAIN-CONTAINING PROTEIN 40"/>
    <property type="match status" value="1"/>
</dbReference>
<evidence type="ECO:0000313" key="3">
    <source>
        <dbReference type="EMBL" id="KAG5674623.1"/>
    </source>
</evidence>
<reference evidence="3" key="1">
    <citation type="submission" date="2021-03" db="EMBL/GenBank/DDBJ databases">
        <title>Chromosome level genome of the anhydrobiotic midge Polypedilum vanderplanki.</title>
        <authorList>
            <person name="Yoshida Y."/>
            <person name="Kikawada T."/>
            <person name="Gusev O."/>
        </authorList>
    </citation>
    <scope>NUCLEOTIDE SEQUENCE</scope>
    <source>
        <strain evidence="3">NIAS01</strain>
        <tissue evidence="3">Whole body or cell culture</tissue>
    </source>
</reference>
<accession>A0A9J6BXM5</accession>
<feature type="coiled-coil region" evidence="1">
    <location>
        <begin position="569"/>
        <end position="596"/>
    </location>
</feature>
<dbReference type="PANTHER" id="PTHR16275">
    <property type="entry name" value="COILED-COIL DOMAIN-CONTAINING PROTEIN 40"/>
    <property type="match status" value="1"/>
</dbReference>
<evidence type="ECO:0008006" key="5">
    <source>
        <dbReference type="Google" id="ProtNLM"/>
    </source>
</evidence>
<dbReference type="Proteomes" id="UP001107558">
    <property type="component" value="Chromosome 2"/>
</dbReference>
<dbReference type="EMBL" id="JADBJN010000002">
    <property type="protein sequence ID" value="KAG5674623.1"/>
    <property type="molecule type" value="Genomic_DNA"/>
</dbReference>
<organism evidence="3 4">
    <name type="scientific">Polypedilum vanderplanki</name>
    <name type="common">Sleeping chironomid midge</name>
    <dbReference type="NCBI Taxonomy" id="319348"/>
    <lineage>
        <taxon>Eukaryota</taxon>
        <taxon>Metazoa</taxon>
        <taxon>Ecdysozoa</taxon>
        <taxon>Arthropoda</taxon>
        <taxon>Hexapoda</taxon>
        <taxon>Insecta</taxon>
        <taxon>Pterygota</taxon>
        <taxon>Neoptera</taxon>
        <taxon>Endopterygota</taxon>
        <taxon>Diptera</taxon>
        <taxon>Nematocera</taxon>
        <taxon>Chironomoidea</taxon>
        <taxon>Chironomidae</taxon>
        <taxon>Chironominae</taxon>
        <taxon>Polypedilum</taxon>
        <taxon>Polypedilum</taxon>
    </lineage>
</organism>
<feature type="coiled-coil region" evidence="1">
    <location>
        <begin position="761"/>
        <end position="809"/>
    </location>
</feature>
<keyword evidence="1" id="KW-0175">Coiled coil</keyword>
<dbReference type="InterPro" id="IPR037386">
    <property type="entry name" value="CCDC40"/>
</dbReference>
<evidence type="ECO:0000313" key="4">
    <source>
        <dbReference type="Proteomes" id="UP001107558"/>
    </source>
</evidence>
<evidence type="ECO:0000256" key="1">
    <source>
        <dbReference type="SAM" id="Coils"/>
    </source>
</evidence>
<sequence length="900" mass="105507">MESTAESEDIFVTLGVDQDDHDQPEEDNDDFFPDEQVQDGINGLLSADHPLMERFQRALTDHLLKVKTQLENEISDIDHAMKEKNEEISEVGAKLYDLQNEIEKQREQLDKYNGQILEVSEKRRMHEENVAKLKSEFYKNEGTCKDLKRKNNALAQEIESMRALESEITKWNNEIQNEIALAKRVATKDMKDKKLASEEKKKMDLLLLNLDSELHKKETELANIEDQIQEHTDAVAFLTQNLAEANVDLEGLQQEHKKLMQAWGEVIIAVQHRDKLLAKVRMDLHNEQEEHKTLQAAIDNTKKFIIKEQETTERLSEFKDRLLRETTNIEKQVQISEGENIKLDQKIDHFNIILEKTEADIEQARSEGLLTKNHLTKLTNKLEKLSREKLETEEKILDLLQEQITTDKAGQHRGRLLREAQEQRRKLEMQMSETENKMSLTILDLEKWRGLVQKSKENVERLQKEHNDADAEANLVNEEIEKLKATTKNKLIALDAVHKQLEQMIEKLGGKEMNLKEAQVIELEKKIKEIDAKIKESQQFWLRLQSNVVSLSERRAQQLDEIFIGRKQLMVIEQKAMKIEAELKQSQNENREIIRSLSNFSVKLDQASAKLYEKKKIHEKEEMECLLAHQETVDKLKNAEMNVLELEQELINLGQEIEEFKNEVKEKHYQALSWETKFKMAVEAKKMRDDEIAKSSEIGVMKAEIHRMEMKYMQLKKIQENMVKALENSVYHRDHIYDAANTREKKTGSKNKTQSNIKHKLSEMQNKLKIINSELVATQRQVSDIQKREENLKAEIATKEQDIQTEKVQDCLLQTEIEQSLLLKQKNLETIVRFQKRAKRYKLLQTCQYLPKMKNENALDVELERQEEIHENLVSILDTLQKDFPSHKFQIEKIFQTLKD</sequence>
<keyword evidence="4" id="KW-1185">Reference proteome</keyword>
<feature type="coiled-coil region" evidence="1">
    <location>
        <begin position="347"/>
        <end position="533"/>
    </location>
</feature>
<dbReference type="OrthoDB" id="188741at2759"/>
<comment type="caution">
    <text evidence="3">The sequence shown here is derived from an EMBL/GenBank/DDBJ whole genome shotgun (WGS) entry which is preliminary data.</text>
</comment>
<name>A0A9J6BXM5_POLVA</name>
<proteinExistence type="predicted"/>
<protein>
    <recommendedName>
        <fullName evidence="5">Coiled-coil domain-containing protein 40</fullName>
    </recommendedName>
</protein>
<feature type="coiled-coil region" evidence="1">
    <location>
        <begin position="67"/>
        <end position="181"/>
    </location>
</feature>
<feature type="compositionally biased region" description="Acidic residues" evidence="2">
    <location>
        <begin position="17"/>
        <end position="29"/>
    </location>
</feature>
<dbReference type="AlphaFoldDB" id="A0A9J6BXM5"/>
<evidence type="ECO:0000256" key="2">
    <source>
        <dbReference type="SAM" id="MobiDB-lite"/>
    </source>
</evidence>
<dbReference type="GO" id="GO:0005737">
    <property type="term" value="C:cytoplasm"/>
    <property type="evidence" value="ECO:0007669"/>
    <property type="project" value="TreeGrafter"/>
</dbReference>